<evidence type="ECO:0000256" key="4">
    <source>
        <dbReference type="ARBA" id="ARBA00022777"/>
    </source>
</evidence>
<dbReference type="PROSITE" id="PS00108">
    <property type="entry name" value="PROTEIN_KINASE_ST"/>
    <property type="match status" value="1"/>
</dbReference>
<keyword evidence="2" id="KW-0808">Transferase</keyword>
<name>A0A3B4G082_9CICH</name>
<dbReference type="Pfam" id="PF00069">
    <property type="entry name" value="Pkinase"/>
    <property type="match status" value="1"/>
</dbReference>
<keyword evidence="5" id="KW-0067">ATP-binding</keyword>
<dbReference type="FunFam" id="1.10.510.10:FF:000026">
    <property type="entry name" value="Calcium/calmodulin-dependent protein kinase type 1"/>
    <property type="match status" value="1"/>
</dbReference>
<dbReference type="PROSITE" id="PS50011">
    <property type="entry name" value="PROTEIN_KINASE_DOM"/>
    <property type="match status" value="1"/>
</dbReference>
<protein>
    <submittedName>
        <fullName evidence="7">Calcium/calmodulin-dependent protein kinase type 1D-like</fullName>
    </submittedName>
</protein>
<organism evidence="7">
    <name type="scientific">Pundamilia nyererei</name>
    <dbReference type="NCBI Taxonomy" id="303518"/>
    <lineage>
        <taxon>Eukaryota</taxon>
        <taxon>Metazoa</taxon>
        <taxon>Chordata</taxon>
        <taxon>Craniata</taxon>
        <taxon>Vertebrata</taxon>
        <taxon>Euteleostomi</taxon>
        <taxon>Actinopterygii</taxon>
        <taxon>Neopterygii</taxon>
        <taxon>Teleostei</taxon>
        <taxon>Neoteleostei</taxon>
        <taxon>Acanthomorphata</taxon>
        <taxon>Ovalentaria</taxon>
        <taxon>Cichlomorphae</taxon>
        <taxon>Cichliformes</taxon>
        <taxon>Cichlidae</taxon>
        <taxon>African cichlids</taxon>
        <taxon>Pseudocrenilabrinae</taxon>
        <taxon>Haplochromini</taxon>
        <taxon>Pundamilia</taxon>
    </lineage>
</organism>
<evidence type="ECO:0000256" key="2">
    <source>
        <dbReference type="ARBA" id="ARBA00022679"/>
    </source>
</evidence>
<dbReference type="InterPro" id="IPR011009">
    <property type="entry name" value="Kinase-like_dom_sf"/>
</dbReference>
<dbReference type="AlphaFoldDB" id="A0A3B4G082"/>
<evidence type="ECO:0000259" key="6">
    <source>
        <dbReference type="PROSITE" id="PS50011"/>
    </source>
</evidence>
<dbReference type="InterPro" id="IPR000719">
    <property type="entry name" value="Prot_kinase_dom"/>
</dbReference>
<keyword evidence="1" id="KW-0723">Serine/threonine-protein kinase</keyword>
<accession>A0A3B4G082</accession>
<dbReference type="GeneTree" id="ENSGT00940000156872"/>
<dbReference type="GO" id="GO:0004674">
    <property type="term" value="F:protein serine/threonine kinase activity"/>
    <property type="evidence" value="ECO:0007669"/>
    <property type="project" value="UniProtKB-KW"/>
</dbReference>
<evidence type="ECO:0000256" key="1">
    <source>
        <dbReference type="ARBA" id="ARBA00022527"/>
    </source>
</evidence>
<proteinExistence type="predicted"/>
<reference evidence="7" key="1">
    <citation type="submission" date="2023-09" db="UniProtKB">
        <authorList>
            <consortium name="Ensembl"/>
        </authorList>
    </citation>
    <scope>IDENTIFICATION</scope>
</reference>
<dbReference type="SMART" id="SM00220">
    <property type="entry name" value="S_TKc"/>
    <property type="match status" value="1"/>
</dbReference>
<evidence type="ECO:0000256" key="3">
    <source>
        <dbReference type="ARBA" id="ARBA00022741"/>
    </source>
</evidence>
<keyword evidence="4" id="KW-0418">Kinase</keyword>
<dbReference type="SUPFAM" id="SSF56112">
    <property type="entry name" value="Protein kinase-like (PK-like)"/>
    <property type="match status" value="1"/>
</dbReference>
<feature type="domain" description="Protein kinase" evidence="6">
    <location>
        <begin position="1"/>
        <end position="184"/>
    </location>
</feature>
<dbReference type="Ensembl" id="ENSPNYT00000015349.1">
    <property type="protein sequence ID" value="ENSPNYP00000014966.1"/>
    <property type="gene ID" value="ENSPNYG00000011285.1"/>
</dbReference>
<dbReference type="Gene3D" id="1.10.510.10">
    <property type="entry name" value="Transferase(Phosphotransferase) domain 1"/>
    <property type="match status" value="1"/>
</dbReference>
<dbReference type="GO" id="GO:0005524">
    <property type="term" value="F:ATP binding"/>
    <property type="evidence" value="ECO:0007669"/>
    <property type="project" value="UniProtKB-KW"/>
</dbReference>
<sequence>YCLLLLVSGGELFDRILDKGVYTEKDASKVIKQVLQAVSYLHENSIVHRDLKPENLLYYNTDENAKIMVSDFGLSKTLEHGVMSTACGTPGYVAPEVLAQKPYSKAVDCWSIGVITYILLCGYPPFFEENEKRLFSKIMRAEYAFHSPFWDDISESAKEFIKNMMEKNPTKRFTTEQALRHPWIVGDTARDQDIYQSVCEQLERNFATSKWKVMANQGSRVRPNWSQMRPNFSVVRQQKNIWLHLCDAGCSCSNYPLDPNGNPVQSASLLSWSDCDLETGLCPSLRASQSEPGSPLSTEESRQVHTFHSENDALFFQSQR</sequence>
<keyword evidence="3" id="KW-0547">Nucleotide-binding</keyword>
<evidence type="ECO:0000256" key="5">
    <source>
        <dbReference type="ARBA" id="ARBA00022840"/>
    </source>
</evidence>
<dbReference type="InterPro" id="IPR008271">
    <property type="entry name" value="Ser/Thr_kinase_AS"/>
</dbReference>
<dbReference type="PANTHER" id="PTHR24347">
    <property type="entry name" value="SERINE/THREONINE-PROTEIN KINASE"/>
    <property type="match status" value="1"/>
</dbReference>
<evidence type="ECO:0000313" key="7">
    <source>
        <dbReference type="Ensembl" id="ENSPNYP00000014966.1"/>
    </source>
</evidence>